<evidence type="ECO:0000313" key="3">
    <source>
        <dbReference type="Proteomes" id="UP000241074"/>
    </source>
</evidence>
<dbReference type="PANTHER" id="PTHR48079:SF6">
    <property type="entry name" value="NAD(P)-BINDING DOMAIN-CONTAINING PROTEIN-RELATED"/>
    <property type="match status" value="1"/>
</dbReference>
<dbReference type="InterPro" id="IPR036291">
    <property type="entry name" value="NAD(P)-bd_dom_sf"/>
</dbReference>
<protein>
    <submittedName>
        <fullName evidence="2">3-beta hydroxysteroid dehydrogenase</fullName>
    </submittedName>
</protein>
<dbReference type="InterPro" id="IPR002225">
    <property type="entry name" value="3Beta_OHSteriod_DH/Estase"/>
</dbReference>
<dbReference type="GO" id="GO:0016616">
    <property type="term" value="F:oxidoreductase activity, acting on the CH-OH group of donors, NAD or NADP as acceptor"/>
    <property type="evidence" value="ECO:0007669"/>
    <property type="project" value="InterPro"/>
</dbReference>
<dbReference type="AlphaFoldDB" id="A0A2P1PWB2"/>
<gene>
    <name evidence="2" type="ORF">C7S18_19050</name>
</gene>
<proteinExistence type="predicted"/>
<reference evidence="2 3" key="1">
    <citation type="submission" date="2018-03" db="EMBL/GenBank/DDBJ databases">
        <title>Ahniella affigens gen. nov., sp. nov., a gammaproteobacterium isolated from sandy soil near a stream.</title>
        <authorList>
            <person name="Ko Y."/>
            <person name="Kim J.-H."/>
        </authorList>
    </citation>
    <scope>NUCLEOTIDE SEQUENCE [LARGE SCALE GENOMIC DNA]</scope>
    <source>
        <strain evidence="2 3">D13</strain>
    </source>
</reference>
<dbReference type="GO" id="GO:0006694">
    <property type="term" value="P:steroid biosynthetic process"/>
    <property type="evidence" value="ECO:0007669"/>
    <property type="project" value="InterPro"/>
</dbReference>
<dbReference type="Pfam" id="PF01073">
    <property type="entry name" value="3Beta_HSD"/>
    <property type="match status" value="1"/>
</dbReference>
<dbReference type="InterPro" id="IPR051783">
    <property type="entry name" value="NAD(P)-dependent_oxidoreduct"/>
</dbReference>
<dbReference type="PANTHER" id="PTHR48079">
    <property type="entry name" value="PROTEIN YEEZ"/>
    <property type="match status" value="1"/>
</dbReference>
<dbReference type="GO" id="GO:0004029">
    <property type="term" value="F:aldehyde dehydrogenase (NAD+) activity"/>
    <property type="evidence" value="ECO:0007669"/>
    <property type="project" value="TreeGrafter"/>
</dbReference>
<evidence type="ECO:0000259" key="1">
    <source>
        <dbReference type="Pfam" id="PF01073"/>
    </source>
</evidence>
<organism evidence="2 3">
    <name type="scientific">Ahniella affigens</name>
    <dbReference type="NCBI Taxonomy" id="2021234"/>
    <lineage>
        <taxon>Bacteria</taxon>
        <taxon>Pseudomonadati</taxon>
        <taxon>Pseudomonadota</taxon>
        <taxon>Gammaproteobacteria</taxon>
        <taxon>Lysobacterales</taxon>
        <taxon>Rhodanobacteraceae</taxon>
        <taxon>Ahniella</taxon>
    </lineage>
</organism>
<dbReference type="RefSeq" id="WP_106893057.1">
    <property type="nucleotide sequence ID" value="NZ_CP027860.1"/>
</dbReference>
<dbReference type="SUPFAM" id="SSF51735">
    <property type="entry name" value="NAD(P)-binding Rossmann-fold domains"/>
    <property type="match status" value="1"/>
</dbReference>
<feature type="domain" description="3-beta hydroxysteroid dehydrogenase/isomerase" evidence="1">
    <location>
        <begin position="4"/>
        <end position="251"/>
    </location>
</feature>
<accession>A0A2P1PWB2</accession>
<keyword evidence="3" id="KW-1185">Reference proteome</keyword>
<dbReference type="Gene3D" id="3.40.50.720">
    <property type="entry name" value="NAD(P)-binding Rossmann-like Domain"/>
    <property type="match status" value="1"/>
</dbReference>
<dbReference type="Proteomes" id="UP000241074">
    <property type="component" value="Chromosome"/>
</dbReference>
<dbReference type="KEGG" id="xba:C7S18_19050"/>
<evidence type="ECO:0000313" key="2">
    <source>
        <dbReference type="EMBL" id="AVP99137.1"/>
    </source>
</evidence>
<dbReference type="GO" id="GO:0005737">
    <property type="term" value="C:cytoplasm"/>
    <property type="evidence" value="ECO:0007669"/>
    <property type="project" value="TreeGrafter"/>
</dbReference>
<sequence>MKILVTGGTGFLGGAICKMLRARGDKVVSLARSRSANLEALGVEQVQGEISSLEKVIAAAEGCDAVIHTAAKAGIWGSLADFTSANVGGTLAVLGACEIHGIRKLVYTSTPSVVHAGGDIEGGDESLPYPSHFAAHYPATKAAAEQHVLAANGPTLATVAIRPHLIWGPGDHHLLPRILKRFGENRLRFIGPPKKVDVIYIDNAAEVHLNALDRLEVGAPCAGKAYFVSQGEPIALDDMINKMLRACGQGPETRRIPVGVAHAAGLVCESVWSLLRRPTDPPMTRFLAEQLSTAHWFNINAARRDLGYKPRVSLTEGLARISEWWMREGRHAR</sequence>
<name>A0A2P1PWB2_9GAMM</name>
<reference evidence="2 3" key="2">
    <citation type="submission" date="2018-03" db="EMBL/GenBank/DDBJ databases">
        <authorList>
            <person name="Keele B.F."/>
        </authorList>
    </citation>
    <scope>NUCLEOTIDE SEQUENCE [LARGE SCALE GENOMIC DNA]</scope>
    <source>
        <strain evidence="2 3">D13</strain>
    </source>
</reference>
<dbReference type="OrthoDB" id="3174087at2"/>
<dbReference type="EMBL" id="CP027860">
    <property type="protein sequence ID" value="AVP99137.1"/>
    <property type="molecule type" value="Genomic_DNA"/>
</dbReference>